<dbReference type="Proteomes" id="UP000254808">
    <property type="component" value="Chromosome"/>
</dbReference>
<dbReference type="AlphaFoldDB" id="A0A345UMJ7"/>
<evidence type="ECO:0000313" key="1">
    <source>
        <dbReference type="EMBL" id="AXJ01699.1"/>
    </source>
</evidence>
<sequence length="243" mass="28526">MNITKRLHLAYFYFHKKINHWRLFSLLPMQLQLDILPANLGSNYLYDQTIWIKTSSIKYGGRPYVGKRKIIQCGDWDIEEKIKINEFIRKNENTSSIVEIILDGKHYSNTKQYKTMLNALNEGIKHSVLRGCSSVEEINNYFENMIATYYTIQKNGFKAQSELIDGNEEDEMAIYIDRYGEFNKFVGPGHHRLAFAILLNIEYIPCKIVSIHCNYFWNNYDSKLNLSDNITSIINAYSELDNY</sequence>
<evidence type="ECO:0000313" key="2">
    <source>
        <dbReference type="Proteomes" id="UP000254808"/>
    </source>
</evidence>
<dbReference type="OrthoDB" id="1495959at2"/>
<gene>
    <name evidence="1" type="ORF">CYPRO_2457</name>
</gene>
<reference evidence="1 2" key="1">
    <citation type="submission" date="2018-03" db="EMBL/GenBank/DDBJ databases">
        <title>Phenotypic and genomic properties of Cyclonatronum proteinivorum gen. nov., sp. nov., a haloalkaliphilic bacteroidete from soda lakes possessing Na+-translocating rhodopsin.</title>
        <authorList>
            <person name="Toshchakov S.V."/>
            <person name="Korzhenkov A."/>
            <person name="Samarov N.I."/>
            <person name="Kublanov I.V."/>
            <person name="Muntyan M.S."/>
            <person name="Sorokin D.Y."/>
        </authorList>
    </citation>
    <scope>NUCLEOTIDE SEQUENCE [LARGE SCALE GENOMIC DNA]</scope>
    <source>
        <strain evidence="1 2">Omega</strain>
    </source>
</reference>
<organism evidence="1 2">
    <name type="scientific">Cyclonatronum proteinivorum</name>
    <dbReference type="NCBI Taxonomy" id="1457365"/>
    <lineage>
        <taxon>Bacteria</taxon>
        <taxon>Pseudomonadati</taxon>
        <taxon>Balneolota</taxon>
        <taxon>Balneolia</taxon>
        <taxon>Balneolales</taxon>
        <taxon>Cyclonatronaceae</taxon>
        <taxon>Cyclonatronum</taxon>
    </lineage>
</organism>
<accession>A0A345UMJ7</accession>
<name>A0A345UMJ7_9BACT</name>
<dbReference type="RefSeq" id="WP_114984859.1">
    <property type="nucleotide sequence ID" value="NZ_CP027806.1"/>
</dbReference>
<protein>
    <submittedName>
        <fullName evidence="1">Uncharacterized protein</fullName>
    </submittedName>
</protein>
<proteinExistence type="predicted"/>
<keyword evidence="2" id="KW-1185">Reference proteome</keyword>
<dbReference type="EMBL" id="CP027806">
    <property type="protein sequence ID" value="AXJ01699.1"/>
    <property type="molecule type" value="Genomic_DNA"/>
</dbReference>
<dbReference type="KEGG" id="cprv:CYPRO_2457"/>